<dbReference type="EMBL" id="SFCI01001103">
    <property type="protein sequence ID" value="TFY76758.1"/>
    <property type="molecule type" value="Genomic_DNA"/>
</dbReference>
<keyword evidence="3" id="KW-1185">Reference proteome</keyword>
<dbReference type="AlphaFoldDB" id="A0A4Y9ZTE2"/>
<evidence type="ECO:0000313" key="2">
    <source>
        <dbReference type="EMBL" id="TFY76758.1"/>
    </source>
</evidence>
<protein>
    <submittedName>
        <fullName evidence="2">Uncharacterized protein</fullName>
    </submittedName>
</protein>
<feature type="compositionally biased region" description="Low complexity" evidence="1">
    <location>
        <begin position="158"/>
        <end position="169"/>
    </location>
</feature>
<reference evidence="2 3" key="1">
    <citation type="submission" date="2019-02" db="EMBL/GenBank/DDBJ databases">
        <title>Genome sequencing of the rare red list fungi Hericium alpestre (H. flagellum).</title>
        <authorList>
            <person name="Buettner E."/>
            <person name="Kellner H."/>
        </authorList>
    </citation>
    <scope>NUCLEOTIDE SEQUENCE [LARGE SCALE GENOMIC DNA]</scope>
    <source>
        <strain evidence="2 3">DSM 108284</strain>
    </source>
</reference>
<feature type="compositionally biased region" description="Basic and acidic residues" evidence="1">
    <location>
        <begin position="107"/>
        <end position="116"/>
    </location>
</feature>
<dbReference type="Proteomes" id="UP000298061">
    <property type="component" value="Unassembled WGS sequence"/>
</dbReference>
<organism evidence="2 3">
    <name type="scientific">Hericium alpestre</name>
    <dbReference type="NCBI Taxonomy" id="135208"/>
    <lineage>
        <taxon>Eukaryota</taxon>
        <taxon>Fungi</taxon>
        <taxon>Dikarya</taxon>
        <taxon>Basidiomycota</taxon>
        <taxon>Agaricomycotina</taxon>
        <taxon>Agaricomycetes</taxon>
        <taxon>Russulales</taxon>
        <taxon>Hericiaceae</taxon>
        <taxon>Hericium</taxon>
    </lineage>
</organism>
<dbReference type="OrthoDB" id="3071736at2759"/>
<evidence type="ECO:0000313" key="3">
    <source>
        <dbReference type="Proteomes" id="UP000298061"/>
    </source>
</evidence>
<feature type="region of interest" description="Disordered" evidence="1">
    <location>
        <begin position="92"/>
        <end position="140"/>
    </location>
</feature>
<accession>A0A4Y9ZTE2</accession>
<comment type="caution">
    <text evidence="2">The sequence shown here is derived from an EMBL/GenBank/DDBJ whole genome shotgun (WGS) entry which is preliminary data.</text>
</comment>
<gene>
    <name evidence="2" type="ORF">EWM64_g7254</name>
</gene>
<evidence type="ECO:0000256" key="1">
    <source>
        <dbReference type="SAM" id="MobiDB-lite"/>
    </source>
</evidence>
<feature type="region of interest" description="Disordered" evidence="1">
    <location>
        <begin position="155"/>
        <end position="199"/>
    </location>
</feature>
<name>A0A4Y9ZTE2_9AGAM</name>
<sequence>MPPCPSEHQHADAHMPMPLLDDLAAARAIDNTRIADWVAAQCNFALSEAELDREHDEFAQHFALRESKLLPDNFHFDDADVDYVFPIDHQRSRKGPLVENDEDEAREPEPEPHNDAYDLFPAPPSDGAEAQVAGPEPSREEALEHLVREMNSWRVPCSSAASSTPSVSAKPDVRHTRLRHSRSTSNRDKVSVTVSIPAA</sequence>
<proteinExistence type="predicted"/>